<gene>
    <name evidence="1" type="ORF">OW763_15035</name>
</gene>
<protein>
    <submittedName>
        <fullName evidence="1">Uncharacterized protein</fullName>
    </submittedName>
</protein>
<dbReference type="SUPFAM" id="SSF56784">
    <property type="entry name" value="HAD-like"/>
    <property type="match status" value="1"/>
</dbReference>
<dbReference type="InterPro" id="IPR023214">
    <property type="entry name" value="HAD_sf"/>
</dbReference>
<evidence type="ECO:0000313" key="2">
    <source>
        <dbReference type="Proteomes" id="UP001078443"/>
    </source>
</evidence>
<sequence>MLPEQPYFIFYIESITLSDKNIDPSTLSFLNKLSLNNCYFFTHNCDISRNTFYNKLASRNIPCTYSNVMTPSYLITNYYKDIYRDFSVYPISNSDDFQDLDTLGINIDYINPTLIFIKTKKIKESSLKSISKTHCPIVLSSNLCINRSLNCEKCSTVCIIKQIKSKFKERIIIPDMPYTYNSHNLFKQLNIQPKSTVVVTNLLRDDYIQYQRMGCRLILTLNNGTTFDHYLNSAYDADLVVDNFKNLATFLNK</sequence>
<keyword evidence="2" id="KW-1185">Reference proteome</keyword>
<dbReference type="RefSeq" id="WP_268042154.1">
    <property type="nucleotide sequence ID" value="NZ_JAPQER010000008.1"/>
</dbReference>
<dbReference type="Proteomes" id="UP001078443">
    <property type="component" value="Unassembled WGS sequence"/>
</dbReference>
<dbReference type="InterPro" id="IPR036412">
    <property type="entry name" value="HAD-like_sf"/>
</dbReference>
<organism evidence="1 2">
    <name type="scientific">Clostridium aestuarii</name>
    <dbReference type="NCBI Taxonomy" id="338193"/>
    <lineage>
        <taxon>Bacteria</taxon>
        <taxon>Bacillati</taxon>
        <taxon>Bacillota</taxon>
        <taxon>Clostridia</taxon>
        <taxon>Eubacteriales</taxon>
        <taxon>Clostridiaceae</taxon>
        <taxon>Clostridium</taxon>
    </lineage>
</organism>
<proteinExistence type="predicted"/>
<dbReference type="EMBL" id="JAPQER010000008">
    <property type="protein sequence ID" value="MCY6485644.1"/>
    <property type="molecule type" value="Genomic_DNA"/>
</dbReference>
<comment type="caution">
    <text evidence="1">The sequence shown here is derived from an EMBL/GenBank/DDBJ whole genome shotgun (WGS) entry which is preliminary data.</text>
</comment>
<reference evidence="1" key="1">
    <citation type="submission" date="2022-12" db="EMBL/GenBank/DDBJ databases">
        <authorList>
            <person name="Wang J."/>
        </authorList>
    </citation>
    <scope>NUCLEOTIDE SEQUENCE</scope>
    <source>
        <strain evidence="1">HY-45-18</strain>
    </source>
</reference>
<name>A0ABT4D322_9CLOT</name>
<dbReference type="Gene3D" id="3.40.50.1000">
    <property type="entry name" value="HAD superfamily/HAD-like"/>
    <property type="match status" value="2"/>
</dbReference>
<accession>A0ABT4D322</accession>
<evidence type="ECO:0000313" key="1">
    <source>
        <dbReference type="EMBL" id="MCY6485644.1"/>
    </source>
</evidence>